<dbReference type="Proteomes" id="UP000275408">
    <property type="component" value="Unassembled WGS sequence"/>
</dbReference>
<feature type="non-terminal residue" evidence="1">
    <location>
        <position position="258"/>
    </location>
</feature>
<name>A0A3M6UVS3_POCDA</name>
<sequence length="258" mass="30059">MKDNRFQLGYRTPLVVRLYNSIKANLTESRATFFNPHPFPAKEFDEAAFFHCIDEKASRLFCPNRWKEMKQIRPKMAPLFYGIGPMKTIPDSAIKVVPWYHLEAVFHQYVKSNSASCQTPSLHMLPFFIDNFGPKYTEWTTTVHEQLPGHHLEILAALHTFPDININYYNMSRINAELLYNKYAWGSRTTASKDITRFQSSPGAVTSYMIGQMTFVNARKLKHKSLSARFSIPDFHYHILRQGEIPREHLIKNIRDLS</sequence>
<comment type="caution">
    <text evidence="1">The sequence shown here is derived from an EMBL/GenBank/DDBJ whole genome shotgun (WGS) entry which is preliminary data.</text>
</comment>
<dbReference type="Pfam" id="PF05960">
    <property type="entry name" value="DUF885"/>
    <property type="match status" value="1"/>
</dbReference>
<accession>A0A3M6UVS3</accession>
<gene>
    <name evidence="1" type="ORF">pdam_00004960</name>
</gene>
<dbReference type="InterPro" id="IPR010281">
    <property type="entry name" value="DUF885"/>
</dbReference>
<organism evidence="1 2">
    <name type="scientific">Pocillopora damicornis</name>
    <name type="common">Cauliflower coral</name>
    <name type="synonym">Millepora damicornis</name>
    <dbReference type="NCBI Taxonomy" id="46731"/>
    <lineage>
        <taxon>Eukaryota</taxon>
        <taxon>Metazoa</taxon>
        <taxon>Cnidaria</taxon>
        <taxon>Anthozoa</taxon>
        <taxon>Hexacorallia</taxon>
        <taxon>Scleractinia</taxon>
        <taxon>Astrocoeniina</taxon>
        <taxon>Pocilloporidae</taxon>
        <taxon>Pocillopora</taxon>
    </lineage>
</organism>
<dbReference type="PANTHER" id="PTHR33361:SF2">
    <property type="entry name" value="DUF885 DOMAIN-CONTAINING PROTEIN"/>
    <property type="match status" value="1"/>
</dbReference>
<protein>
    <submittedName>
        <fullName evidence="1">Uncharacterized protein</fullName>
    </submittedName>
</protein>
<dbReference type="EMBL" id="RCHS01000623">
    <property type="protein sequence ID" value="RMX57699.1"/>
    <property type="molecule type" value="Genomic_DNA"/>
</dbReference>
<proteinExistence type="predicted"/>
<dbReference type="AlphaFoldDB" id="A0A3M6UVS3"/>
<evidence type="ECO:0000313" key="2">
    <source>
        <dbReference type="Proteomes" id="UP000275408"/>
    </source>
</evidence>
<evidence type="ECO:0000313" key="1">
    <source>
        <dbReference type="EMBL" id="RMX57699.1"/>
    </source>
</evidence>
<dbReference type="OrthoDB" id="5959877at2759"/>
<keyword evidence="2" id="KW-1185">Reference proteome</keyword>
<dbReference type="PANTHER" id="PTHR33361">
    <property type="entry name" value="GLR0591 PROTEIN"/>
    <property type="match status" value="1"/>
</dbReference>
<reference evidence="1 2" key="1">
    <citation type="journal article" date="2018" name="Sci. Rep.">
        <title>Comparative analysis of the Pocillopora damicornis genome highlights role of immune system in coral evolution.</title>
        <authorList>
            <person name="Cunning R."/>
            <person name="Bay R.A."/>
            <person name="Gillette P."/>
            <person name="Baker A.C."/>
            <person name="Traylor-Knowles N."/>
        </authorList>
    </citation>
    <scope>NUCLEOTIDE SEQUENCE [LARGE SCALE GENOMIC DNA]</scope>
    <source>
        <strain evidence="1">RSMAS</strain>
        <tissue evidence="1">Whole animal</tissue>
    </source>
</reference>